<name>A0A011QSE2_9PROT</name>
<reference evidence="1 2" key="1">
    <citation type="submission" date="2014-02" db="EMBL/GenBank/DDBJ databases">
        <title>Expanding our view of genomic diversity in Candidatus Accumulibacter clades.</title>
        <authorList>
            <person name="Skennerton C.T."/>
            <person name="Barr J.J."/>
            <person name="Slater F.R."/>
            <person name="Bond P.L."/>
            <person name="Tyson G.W."/>
        </authorList>
    </citation>
    <scope>NUCLEOTIDE SEQUENCE [LARGE SCALE GENOMIC DNA]</scope>
    <source>
        <strain evidence="2">BA-92</strain>
    </source>
</reference>
<dbReference type="PATRIC" id="fig|1454003.3.peg.994"/>
<gene>
    <name evidence="1" type="ORF">AW10_00965</name>
</gene>
<evidence type="ECO:0000313" key="2">
    <source>
        <dbReference type="Proteomes" id="UP000021816"/>
    </source>
</evidence>
<organism evidence="1 2">
    <name type="scientific">Candidatus Accumulibacter appositus</name>
    <dbReference type="NCBI Taxonomy" id="1454003"/>
    <lineage>
        <taxon>Bacteria</taxon>
        <taxon>Pseudomonadati</taxon>
        <taxon>Pseudomonadota</taxon>
        <taxon>Betaproteobacteria</taxon>
        <taxon>Candidatus Accumulibacter</taxon>
    </lineage>
</organism>
<dbReference type="EMBL" id="JEMX01000018">
    <property type="protein sequence ID" value="EXI81779.1"/>
    <property type="molecule type" value="Genomic_DNA"/>
</dbReference>
<sequence length="241" mass="26823">MEMIEQGSHVRLSVGGLLSYVDPYLAETDVSELAIEYLCERVVLDDGVTLRDILLLLKNNPPLLQVLRRFWAVELIQEALAEEPDSGSGVDDPDEVEYLLLARNCSVDMSTKAYEPMTRLFMSGVGFPQGEPASNGRSVGDRQEWCMLGVPVQACLHYPLRLERTSKVFVYDRAPKEAAGQAISMEEINFGPPTLIQVLHSVAYELSFFGVGERQSELLEALKNAEFSEESMADSDEPFQA</sequence>
<comment type="caution">
    <text evidence="1">The sequence shown here is derived from an EMBL/GenBank/DDBJ whole genome shotgun (WGS) entry which is preliminary data.</text>
</comment>
<dbReference type="Proteomes" id="UP000021816">
    <property type="component" value="Unassembled WGS sequence"/>
</dbReference>
<protein>
    <submittedName>
        <fullName evidence="1">Uncharacterized protein</fullName>
    </submittedName>
</protein>
<proteinExistence type="predicted"/>
<dbReference type="STRING" id="1454003.AW10_00965"/>
<dbReference type="AlphaFoldDB" id="A0A011QSE2"/>
<accession>A0A011QSE2</accession>
<evidence type="ECO:0000313" key="1">
    <source>
        <dbReference type="EMBL" id="EXI81779.1"/>
    </source>
</evidence>